<dbReference type="PROSITE" id="PS50110">
    <property type="entry name" value="RESPONSE_REGULATORY"/>
    <property type="match status" value="1"/>
</dbReference>
<protein>
    <submittedName>
        <fullName evidence="8">Two component transcriptional regulator, LuxR family</fullName>
    </submittedName>
</protein>
<reference evidence="9" key="1">
    <citation type="submission" date="2017-03" db="EMBL/GenBank/DDBJ databases">
        <authorList>
            <person name="Monnet C."/>
        </authorList>
    </citation>
    <scope>NUCLEOTIDE SEQUENCE [LARGE SCALE GENOMIC DNA]</scope>
    <source>
        <strain evidence="9">SJ5-8</strain>
    </source>
</reference>
<accession>A0A2H1L711</accession>
<evidence type="ECO:0000256" key="2">
    <source>
        <dbReference type="ARBA" id="ARBA00023015"/>
    </source>
</evidence>
<keyword evidence="2" id="KW-0805">Transcription regulation</keyword>
<evidence type="ECO:0000256" key="4">
    <source>
        <dbReference type="ARBA" id="ARBA00023163"/>
    </source>
</evidence>
<dbReference type="RefSeq" id="WP_101589616.1">
    <property type="nucleotide sequence ID" value="NZ_FXZM01000011.1"/>
</dbReference>
<dbReference type="InterPro" id="IPR001789">
    <property type="entry name" value="Sig_transdc_resp-reg_receiver"/>
</dbReference>
<dbReference type="SMART" id="SM00421">
    <property type="entry name" value="HTH_LUXR"/>
    <property type="match status" value="1"/>
</dbReference>
<keyword evidence="4" id="KW-0804">Transcription</keyword>
<evidence type="ECO:0000256" key="1">
    <source>
        <dbReference type="ARBA" id="ARBA00022553"/>
    </source>
</evidence>
<dbReference type="AlphaFoldDB" id="A0A2H1L711"/>
<dbReference type="SUPFAM" id="SSF52172">
    <property type="entry name" value="CheY-like"/>
    <property type="match status" value="1"/>
</dbReference>
<dbReference type="Gene3D" id="3.40.50.2300">
    <property type="match status" value="1"/>
</dbReference>
<proteinExistence type="predicted"/>
<dbReference type="SMART" id="SM00448">
    <property type="entry name" value="REC"/>
    <property type="match status" value="1"/>
</dbReference>
<dbReference type="GO" id="GO:0006355">
    <property type="term" value="P:regulation of DNA-templated transcription"/>
    <property type="evidence" value="ECO:0007669"/>
    <property type="project" value="InterPro"/>
</dbReference>
<dbReference type="InterPro" id="IPR058245">
    <property type="entry name" value="NreC/VraR/RcsB-like_REC"/>
</dbReference>
<dbReference type="PRINTS" id="PR00038">
    <property type="entry name" value="HTHLUXR"/>
</dbReference>
<dbReference type="PROSITE" id="PS50043">
    <property type="entry name" value="HTH_LUXR_2"/>
    <property type="match status" value="1"/>
</dbReference>
<evidence type="ECO:0000313" key="8">
    <source>
        <dbReference type="EMBL" id="SMY12688.1"/>
    </source>
</evidence>
<name>A0A2H1L711_9MICO</name>
<keyword evidence="3" id="KW-0238">DNA-binding</keyword>
<evidence type="ECO:0000256" key="5">
    <source>
        <dbReference type="PROSITE-ProRule" id="PRU00169"/>
    </source>
</evidence>
<organism evidence="8 9">
    <name type="scientific">Brevibacterium jeotgali</name>
    <dbReference type="NCBI Taxonomy" id="1262550"/>
    <lineage>
        <taxon>Bacteria</taxon>
        <taxon>Bacillati</taxon>
        <taxon>Actinomycetota</taxon>
        <taxon>Actinomycetes</taxon>
        <taxon>Micrococcales</taxon>
        <taxon>Brevibacteriaceae</taxon>
        <taxon>Brevibacterium</taxon>
    </lineage>
</organism>
<feature type="modified residue" description="4-aspartylphosphate" evidence="5">
    <location>
        <position position="59"/>
    </location>
</feature>
<evidence type="ECO:0000313" key="9">
    <source>
        <dbReference type="Proteomes" id="UP000234462"/>
    </source>
</evidence>
<dbReference type="Pfam" id="PF00072">
    <property type="entry name" value="Response_reg"/>
    <property type="match status" value="1"/>
</dbReference>
<dbReference type="Pfam" id="PF00196">
    <property type="entry name" value="GerE"/>
    <property type="match status" value="1"/>
</dbReference>
<keyword evidence="9" id="KW-1185">Reference proteome</keyword>
<feature type="domain" description="Response regulatory" evidence="7">
    <location>
        <begin position="8"/>
        <end position="124"/>
    </location>
</feature>
<gene>
    <name evidence="8" type="ORF">BJEO58_02288</name>
</gene>
<dbReference type="PANTHER" id="PTHR43214:SF24">
    <property type="entry name" value="TRANSCRIPTIONAL REGULATORY PROTEIN NARL-RELATED"/>
    <property type="match status" value="1"/>
</dbReference>
<keyword evidence="1 5" id="KW-0597">Phosphoprotein</keyword>
<evidence type="ECO:0000259" key="7">
    <source>
        <dbReference type="PROSITE" id="PS50110"/>
    </source>
</evidence>
<dbReference type="GO" id="GO:0003677">
    <property type="term" value="F:DNA binding"/>
    <property type="evidence" value="ECO:0007669"/>
    <property type="project" value="UniProtKB-KW"/>
</dbReference>
<dbReference type="EMBL" id="FXZM01000011">
    <property type="protein sequence ID" value="SMY12688.1"/>
    <property type="molecule type" value="Genomic_DNA"/>
</dbReference>
<evidence type="ECO:0000259" key="6">
    <source>
        <dbReference type="PROSITE" id="PS50043"/>
    </source>
</evidence>
<dbReference type="CDD" id="cd06170">
    <property type="entry name" value="LuxR_C_like"/>
    <property type="match status" value="1"/>
</dbReference>
<dbReference type="OrthoDB" id="9808843at2"/>
<sequence length="222" mass="23971">MSSEQPIRVLLVDDDPMVCSALGQILSYAEDITVVGHAGTGAEALEQATRHFPDVVLMDIQMPVMDGIEAAGRMRNMPRAPEVVTLTSFDTDDNLFRSLEAGAAGFIHKEIAPQDLAEAIRTVHGGEGFASPRATTRLIAMHRGRQESTRRYEARELLAGLTAKEREVAELVTQGMGNREIAEATYSSEATVKTHLNRVMAKLDAPNRVGVAVTVTLSGLMG</sequence>
<feature type="domain" description="HTH luxR-type" evidence="6">
    <location>
        <begin position="154"/>
        <end position="219"/>
    </location>
</feature>
<dbReference type="Proteomes" id="UP000234462">
    <property type="component" value="Unassembled WGS sequence"/>
</dbReference>
<dbReference type="PANTHER" id="PTHR43214">
    <property type="entry name" value="TWO-COMPONENT RESPONSE REGULATOR"/>
    <property type="match status" value="1"/>
</dbReference>
<dbReference type="InterPro" id="IPR011006">
    <property type="entry name" value="CheY-like_superfamily"/>
</dbReference>
<dbReference type="InterPro" id="IPR039420">
    <property type="entry name" value="WalR-like"/>
</dbReference>
<dbReference type="GO" id="GO:0000160">
    <property type="term" value="P:phosphorelay signal transduction system"/>
    <property type="evidence" value="ECO:0007669"/>
    <property type="project" value="InterPro"/>
</dbReference>
<evidence type="ECO:0000256" key="3">
    <source>
        <dbReference type="ARBA" id="ARBA00023125"/>
    </source>
</evidence>
<dbReference type="CDD" id="cd17535">
    <property type="entry name" value="REC_NarL-like"/>
    <property type="match status" value="1"/>
</dbReference>
<dbReference type="InterPro" id="IPR000792">
    <property type="entry name" value="Tscrpt_reg_LuxR_C"/>
</dbReference>